<comment type="caution">
    <text evidence="1">The sequence shown here is derived from an EMBL/GenBank/DDBJ whole genome shotgun (WGS) entry which is preliminary data.</text>
</comment>
<accession>A0A0F9UCY3</accession>
<protein>
    <submittedName>
        <fullName evidence="1">Uncharacterized protein</fullName>
    </submittedName>
</protein>
<dbReference type="AlphaFoldDB" id="A0A0F9UCY3"/>
<name>A0A0F9UCY3_9ZZZZ</name>
<organism evidence="1">
    <name type="scientific">marine sediment metagenome</name>
    <dbReference type="NCBI Taxonomy" id="412755"/>
    <lineage>
        <taxon>unclassified sequences</taxon>
        <taxon>metagenomes</taxon>
        <taxon>ecological metagenomes</taxon>
    </lineage>
</organism>
<sequence>MVIGILRDFIVEKDLEEELLKFTSKHYSEEERIKIEEVLNSEDLS</sequence>
<dbReference type="EMBL" id="LAZR01001063">
    <property type="protein sequence ID" value="KKN51468.1"/>
    <property type="molecule type" value="Genomic_DNA"/>
</dbReference>
<reference evidence="1" key="1">
    <citation type="journal article" date="2015" name="Nature">
        <title>Complex archaea that bridge the gap between prokaryotes and eukaryotes.</title>
        <authorList>
            <person name="Spang A."/>
            <person name="Saw J.H."/>
            <person name="Jorgensen S.L."/>
            <person name="Zaremba-Niedzwiedzka K."/>
            <person name="Martijn J."/>
            <person name="Lind A.E."/>
            <person name="van Eijk R."/>
            <person name="Schleper C."/>
            <person name="Guy L."/>
            <person name="Ettema T.J."/>
        </authorList>
    </citation>
    <scope>NUCLEOTIDE SEQUENCE</scope>
</reference>
<evidence type="ECO:0000313" key="1">
    <source>
        <dbReference type="EMBL" id="KKN51468.1"/>
    </source>
</evidence>
<gene>
    <name evidence="1" type="ORF">LCGC14_0622840</name>
</gene>
<proteinExistence type="predicted"/>